<evidence type="ECO:0000256" key="3">
    <source>
        <dbReference type="ARBA" id="ARBA00022692"/>
    </source>
</evidence>
<dbReference type="PANTHER" id="PTHR47019">
    <property type="entry name" value="LIPID II FLIPPASE MURJ"/>
    <property type="match status" value="1"/>
</dbReference>
<evidence type="ECO:0000256" key="4">
    <source>
        <dbReference type="ARBA" id="ARBA00022960"/>
    </source>
</evidence>
<evidence type="ECO:0000313" key="11">
    <source>
        <dbReference type="EMBL" id="MFO3665771.1"/>
    </source>
</evidence>
<dbReference type="PIRSF" id="PIRSF002869">
    <property type="entry name" value="MviN"/>
    <property type="match status" value="1"/>
</dbReference>
<keyword evidence="3 8" id="KW-0812">Transmembrane</keyword>
<sequence length="543" mass="59499">MGQTTFMLMFITIISKIFGFIREAVMANYIGAGELKSIYTTANTLPVVVANFVAVGIISGFIPIYNRAKNEEGQASAEKFTSNIFNILMVFATVALILGLIFAKPFSKILSPDLDGQWLDLAANYTRIMMFAVYAYLYSAVFRGYLNIKGDFFNPAITGIIMNIIIIIFTVLTGKTGNVYLLIIGALLGNIFQYILFPRATKKAGYHHEKVIDLSNKYVRQLMIIAIPVIVSSAAGEISIIVDNSMASAFFGKAAISKLFYAKTMLTLITGVITVSVTTALFPQIAELGQSGKINAMKKSISSSVVTTLLLVVPATIGMSVLSQPIIELVFQRNAFTQEDTVIVASLLSSYAPYIIFQSISDVVDRGFYAVGDSKTPVIIVVIQQVINVIFNVILINFFAINGLALSTVVSTIVGSALMIYKFRANFGSFNFKSALISIIKITFATSLMALTARGIYGLTSGNMPHILALFIAIIIAAIVYGFLILIARIPEVMNLVNIIYHKVFKKKKAQKHIQAPNQKGDTLGEFNRRKSSKRQSRTKIKQ</sequence>
<feature type="region of interest" description="Disordered" evidence="10">
    <location>
        <begin position="512"/>
        <end position="543"/>
    </location>
</feature>
<name>A0ABW9M8Y4_9FIRM</name>
<feature type="transmembrane region" description="Helical" evidence="8">
    <location>
        <begin position="45"/>
        <end position="64"/>
    </location>
</feature>
<evidence type="ECO:0000256" key="9">
    <source>
        <dbReference type="PIRNR" id="PIRNR002869"/>
    </source>
</evidence>
<evidence type="ECO:0000256" key="2">
    <source>
        <dbReference type="ARBA" id="ARBA00022475"/>
    </source>
</evidence>
<evidence type="ECO:0000256" key="6">
    <source>
        <dbReference type="ARBA" id="ARBA00022989"/>
    </source>
</evidence>
<feature type="transmembrane region" description="Helical" evidence="8">
    <location>
        <begin position="122"/>
        <end position="140"/>
    </location>
</feature>
<evidence type="ECO:0000256" key="5">
    <source>
        <dbReference type="ARBA" id="ARBA00022984"/>
    </source>
</evidence>
<feature type="transmembrane region" description="Helical" evidence="8">
    <location>
        <begin position="7"/>
        <end position="25"/>
    </location>
</feature>
<dbReference type="Pfam" id="PF03023">
    <property type="entry name" value="MurJ"/>
    <property type="match status" value="1"/>
</dbReference>
<dbReference type="Proteomes" id="UP001637996">
    <property type="component" value="Unassembled WGS sequence"/>
</dbReference>
<keyword evidence="12" id="KW-1185">Reference proteome</keyword>
<feature type="transmembrane region" description="Helical" evidence="8">
    <location>
        <begin position="260"/>
        <end position="282"/>
    </location>
</feature>
<comment type="similarity">
    <text evidence="8 9">Belongs to the MurJ/MviN family.</text>
</comment>
<gene>
    <name evidence="8 11" type="primary">murJ</name>
    <name evidence="11" type="ORF">ACCQ41_05875</name>
</gene>
<feature type="transmembrane region" description="Helical" evidence="8">
    <location>
        <begin position="84"/>
        <end position="102"/>
    </location>
</feature>
<dbReference type="HAMAP" id="MF_02078">
    <property type="entry name" value="MurJ_MviN"/>
    <property type="match status" value="1"/>
</dbReference>
<dbReference type="EMBL" id="JBGMEI010000006">
    <property type="protein sequence ID" value="MFO3665771.1"/>
    <property type="molecule type" value="Genomic_DNA"/>
</dbReference>
<feature type="transmembrane region" description="Helical" evidence="8">
    <location>
        <begin position="435"/>
        <end position="456"/>
    </location>
</feature>
<feature type="transmembrane region" description="Helical" evidence="8">
    <location>
        <begin position="404"/>
        <end position="423"/>
    </location>
</feature>
<comment type="caution">
    <text evidence="11">The sequence shown here is derived from an EMBL/GenBank/DDBJ whole genome shotgun (WGS) entry which is preliminary data.</text>
</comment>
<accession>A0ABW9M8Y4</accession>
<dbReference type="InterPro" id="IPR051050">
    <property type="entry name" value="Lipid_II_flippase_MurJ/MviN"/>
</dbReference>
<feature type="transmembrane region" description="Helical" evidence="8">
    <location>
        <begin position="179"/>
        <end position="197"/>
    </location>
</feature>
<dbReference type="PANTHER" id="PTHR47019:SF1">
    <property type="entry name" value="LIPID II FLIPPASE MURJ"/>
    <property type="match status" value="1"/>
</dbReference>
<comment type="subcellular location">
    <subcellularLocation>
        <location evidence="1 8">Cell membrane</location>
        <topology evidence="1 8">Multi-pass membrane protein</topology>
    </subcellularLocation>
</comment>
<evidence type="ECO:0000313" key="12">
    <source>
        <dbReference type="Proteomes" id="UP001637996"/>
    </source>
</evidence>
<comment type="pathway">
    <text evidence="8">Cell wall biogenesis; peptidoglycan biosynthesis.</text>
</comment>
<feature type="transmembrane region" description="Helical" evidence="8">
    <location>
        <begin position="376"/>
        <end position="398"/>
    </location>
</feature>
<keyword evidence="8 9" id="KW-0961">Cell wall biogenesis/degradation</keyword>
<organism evidence="11 12">
    <name type="scientific">Anaerococcus martiniensis</name>
    <dbReference type="NCBI Taxonomy" id="3115615"/>
    <lineage>
        <taxon>Bacteria</taxon>
        <taxon>Bacillati</taxon>
        <taxon>Bacillota</taxon>
        <taxon>Tissierellia</taxon>
        <taxon>Tissierellales</taxon>
        <taxon>Peptoniphilaceae</taxon>
        <taxon>Anaerococcus</taxon>
    </lineage>
</organism>
<keyword evidence="7 8" id="KW-0472">Membrane</keyword>
<keyword evidence="6 8" id="KW-1133">Transmembrane helix</keyword>
<dbReference type="PRINTS" id="PR01806">
    <property type="entry name" value="VIRFACTRMVIN"/>
</dbReference>
<evidence type="ECO:0000256" key="10">
    <source>
        <dbReference type="SAM" id="MobiDB-lite"/>
    </source>
</evidence>
<evidence type="ECO:0000256" key="1">
    <source>
        <dbReference type="ARBA" id="ARBA00004651"/>
    </source>
</evidence>
<dbReference type="InterPro" id="IPR004268">
    <property type="entry name" value="MurJ"/>
</dbReference>
<keyword evidence="5 8" id="KW-0573">Peptidoglycan synthesis</keyword>
<feature type="compositionally biased region" description="Basic residues" evidence="10">
    <location>
        <begin position="530"/>
        <end position="543"/>
    </location>
</feature>
<reference evidence="11 12" key="1">
    <citation type="journal article" date="2025" name="Anaerobe">
        <title>Description of Anaerococcus kampingiae sp. nov., Anaerococcus groningensis sp. nov., Anaerococcus martiniensis sp. nov., and Anaerococcus cruorum sp. nov., isolated from human clinical specimens.</title>
        <authorList>
            <person name="Boiten K.E."/>
            <person name="Meijer J."/>
            <person name="van Wezel E.M."/>
            <person name="Veloo A.C.M."/>
        </authorList>
    </citation>
    <scope>NUCLEOTIDE SEQUENCE [LARGE SCALE GENOMIC DNA]</scope>
    <source>
        <strain evidence="11 12">ENR0831</strain>
    </source>
</reference>
<feature type="transmembrane region" description="Helical" evidence="8">
    <location>
        <begin position="218"/>
        <end position="240"/>
    </location>
</feature>
<dbReference type="NCBIfam" id="TIGR01695">
    <property type="entry name" value="murJ_mviN"/>
    <property type="match status" value="1"/>
</dbReference>
<dbReference type="CDD" id="cd13123">
    <property type="entry name" value="MATE_MurJ_like"/>
    <property type="match status" value="1"/>
</dbReference>
<comment type="function">
    <text evidence="8 9">Involved in peptidoglycan biosynthesis. Transports lipid-linked peptidoglycan precursors from the inner to the outer leaflet of the cytoplasmic membrane.</text>
</comment>
<feature type="transmembrane region" description="Helical" evidence="8">
    <location>
        <begin position="342"/>
        <end position="364"/>
    </location>
</feature>
<protein>
    <recommendedName>
        <fullName evidence="8">Probable lipid II flippase MurJ</fullName>
    </recommendedName>
</protein>
<keyword evidence="4 8" id="KW-0133">Cell shape</keyword>
<proteinExistence type="inferred from homology"/>
<feature type="transmembrane region" description="Helical" evidence="8">
    <location>
        <begin position="303"/>
        <end position="322"/>
    </location>
</feature>
<keyword evidence="2 8" id="KW-1003">Cell membrane</keyword>
<evidence type="ECO:0000256" key="7">
    <source>
        <dbReference type="ARBA" id="ARBA00023136"/>
    </source>
</evidence>
<dbReference type="RefSeq" id="WP_410031451.1">
    <property type="nucleotide sequence ID" value="NZ_JBGMEI010000006.1"/>
</dbReference>
<evidence type="ECO:0000256" key="8">
    <source>
        <dbReference type="HAMAP-Rule" id="MF_02078"/>
    </source>
</evidence>
<keyword evidence="8 9" id="KW-0813">Transport</keyword>
<feature type="transmembrane region" description="Helical" evidence="8">
    <location>
        <begin position="152"/>
        <end position="173"/>
    </location>
</feature>
<feature type="transmembrane region" description="Helical" evidence="8">
    <location>
        <begin position="468"/>
        <end position="488"/>
    </location>
</feature>